<dbReference type="PIR" id="T33635">
    <property type="entry name" value="T33635"/>
</dbReference>
<reference evidence="1 2" key="1">
    <citation type="journal article" date="1998" name="Science">
        <title>Genome sequence of the nematode C. elegans: a platform for investigating biology.</title>
        <authorList>
            <consortium name="The C. elegans sequencing consortium"/>
            <person name="Sulson J.E."/>
            <person name="Waterston R."/>
        </authorList>
    </citation>
    <scope>NUCLEOTIDE SEQUENCE [LARGE SCALE GENOMIC DNA]</scope>
    <source>
        <strain evidence="1 2">Bristol N2</strain>
    </source>
</reference>
<keyword evidence="2" id="KW-1185">Reference proteome</keyword>
<dbReference type="UCSC" id="F56F11.2">
    <property type="organism name" value="c. elegans"/>
</dbReference>
<proteinExistence type="predicted"/>
<dbReference type="InParanoid" id="Q9TZ63"/>
<dbReference type="Proteomes" id="UP000001940">
    <property type="component" value="Chromosome III"/>
</dbReference>
<dbReference type="EMBL" id="BX284603">
    <property type="protein sequence ID" value="CCD72010.1"/>
    <property type="molecule type" value="Genomic_DNA"/>
</dbReference>
<sequence length="401" mass="46838">MHTQYFPNRRPGRIQPLGIQQNTIYVYVKVKHVLEFYAIDIRLPYHWHQIAKLNISEMSYTFSTLSPDFRYIYVLFLRVAREMATFAVQRFDLENNGTADLFLLNAAEELYRVFEVPLDSVTLRCDSGGQLVLYDRSIVQGEIPFWTIRLEESTKTFRILKNSIPTAGDDTERNSALFTIAVDPVNRCFAKLMSPRTMLVYTEERKRWVEYHIPVEQSLQDIFGSDGFPVEEIRGIRETFGTHGHRMGALQTRLTFHDLNDVLVARCLHLHWNTTATVEFDHVNREIQVRLLAKFPLDDEVTRMFYLIASKEHHVFLGVYDTAIVHIKSPKLEEIVGWRMQKMLMRDGHKDEVLQISNYRQLLALALTKYADKDEDLAENLKNLGIEPPRKKLVVMEIELD</sequence>
<dbReference type="RefSeq" id="NP_497633.1">
    <property type="nucleotide sequence ID" value="NM_065232.1"/>
</dbReference>
<dbReference type="CTD" id="186407"/>
<gene>
    <name evidence="1" type="ORF">CELE_F56F11.2</name>
    <name evidence="1 3" type="ORF">F56F11.2</name>
</gene>
<dbReference type="eggNOG" id="ENOG502SGVA">
    <property type="taxonomic scope" value="Eukaryota"/>
</dbReference>
<dbReference type="PaxDb" id="6239-F56F11.2"/>
<dbReference type="FunCoup" id="Q9TZ63">
    <property type="interactions" value="30"/>
</dbReference>
<evidence type="ECO:0000313" key="1">
    <source>
        <dbReference type="EMBL" id="CCD72010.1"/>
    </source>
</evidence>
<dbReference type="WormBase" id="F56F11.2">
    <property type="protein sequence ID" value="CE11278"/>
    <property type="gene ID" value="WBGene00018989"/>
</dbReference>
<name>Q9TZ63_CAEEL</name>
<dbReference type="AlphaFoldDB" id="Q9TZ63"/>
<dbReference type="OrthoDB" id="5800475at2759"/>
<dbReference type="Bgee" id="WBGene00018989">
    <property type="expression patterns" value="Expressed in larva and 3 other cell types or tissues"/>
</dbReference>
<dbReference type="IntAct" id="Q9TZ63">
    <property type="interactions" value="1"/>
</dbReference>
<dbReference type="KEGG" id="cel:CELE_F56F11.2"/>
<dbReference type="OMA" id="HRMGAVE"/>
<accession>Q9TZ63</accession>
<dbReference type="GeneID" id="186407"/>
<evidence type="ECO:0000313" key="3">
    <source>
        <dbReference type="WormBase" id="F56F11.2"/>
    </source>
</evidence>
<dbReference type="STRING" id="6239.F56F11.2.1"/>
<dbReference type="HOGENOM" id="CLU_064817_0_0_1"/>
<organism evidence="1 2">
    <name type="scientific">Caenorhabditis elegans</name>
    <dbReference type="NCBI Taxonomy" id="6239"/>
    <lineage>
        <taxon>Eukaryota</taxon>
        <taxon>Metazoa</taxon>
        <taxon>Ecdysozoa</taxon>
        <taxon>Nematoda</taxon>
        <taxon>Chromadorea</taxon>
        <taxon>Rhabditida</taxon>
        <taxon>Rhabditina</taxon>
        <taxon>Rhabditomorpha</taxon>
        <taxon>Rhabditoidea</taxon>
        <taxon>Rhabditidae</taxon>
        <taxon>Peloderinae</taxon>
        <taxon>Caenorhabditis</taxon>
    </lineage>
</organism>
<dbReference type="AGR" id="WB:WBGene00018989"/>
<protein>
    <submittedName>
        <fullName evidence="1">BTB domain-containing protein</fullName>
    </submittedName>
</protein>
<evidence type="ECO:0000313" key="2">
    <source>
        <dbReference type="Proteomes" id="UP000001940"/>
    </source>
</evidence>